<sequence length="195" mass="22359">MDSIVQIKLGKKMYEGQVTYQEGDVVEVVFSEPLTAQVGDPVSCLITHNYSEIQNFNGVILAKDDKRIILFYSPTATEFREQRRRYPRFDVNFDAVLERKQEDGSTNKLIVKVTNVSLGGLALHTSEKLASKTEYRISVQLPDARVDLAVMNIYTREENGFHYGCKVTSISSKNLHVLRRYILNRQLEMLKLQHS</sequence>
<dbReference type="GO" id="GO:0035438">
    <property type="term" value="F:cyclic-di-GMP binding"/>
    <property type="evidence" value="ECO:0007669"/>
    <property type="project" value="InterPro"/>
</dbReference>
<dbReference type="Pfam" id="PF07238">
    <property type="entry name" value="PilZ"/>
    <property type="match status" value="1"/>
</dbReference>
<dbReference type="Gene3D" id="2.40.10.220">
    <property type="entry name" value="predicted glycosyltransferase like domains"/>
    <property type="match status" value="1"/>
</dbReference>
<dbReference type="AlphaFoldDB" id="A0A3M8DW00"/>
<dbReference type="Proteomes" id="UP000271031">
    <property type="component" value="Unassembled WGS sequence"/>
</dbReference>
<dbReference type="InterPro" id="IPR009875">
    <property type="entry name" value="PilZ_domain"/>
</dbReference>
<evidence type="ECO:0000313" key="2">
    <source>
        <dbReference type="EMBL" id="RNB92350.1"/>
    </source>
</evidence>
<organism evidence="2 3">
    <name type="scientific">Brevibacillus fluminis</name>
    <dbReference type="NCBI Taxonomy" id="511487"/>
    <lineage>
        <taxon>Bacteria</taxon>
        <taxon>Bacillati</taxon>
        <taxon>Bacillota</taxon>
        <taxon>Bacilli</taxon>
        <taxon>Bacillales</taxon>
        <taxon>Paenibacillaceae</taxon>
        <taxon>Brevibacillus</taxon>
    </lineage>
</organism>
<proteinExistence type="predicted"/>
<gene>
    <name evidence="2" type="ORF">EDM56_01220</name>
</gene>
<dbReference type="OrthoDB" id="2465071at2"/>
<feature type="domain" description="PilZ" evidence="1">
    <location>
        <begin position="82"/>
        <end position="183"/>
    </location>
</feature>
<protein>
    <submittedName>
        <fullName evidence="2">PilZ domain-containing protein</fullName>
    </submittedName>
</protein>
<reference evidence="2 3" key="1">
    <citation type="submission" date="2018-10" db="EMBL/GenBank/DDBJ databases">
        <title>Phylogenomics of Brevibacillus.</title>
        <authorList>
            <person name="Dunlap C."/>
        </authorList>
    </citation>
    <scope>NUCLEOTIDE SEQUENCE [LARGE SCALE GENOMIC DNA]</scope>
    <source>
        <strain evidence="2 3">JCM 15716</strain>
    </source>
</reference>
<dbReference type="SUPFAM" id="SSF141371">
    <property type="entry name" value="PilZ domain-like"/>
    <property type="match status" value="1"/>
</dbReference>
<evidence type="ECO:0000259" key="1">
    <source>
        <dbReference type="Pfam" id="PF07238"/>
    </source>
</evidence>
<dbReference type="RefSeq" id="WP_122916056.1">
    <property type="nucleotide sequence ID" value="NZ_RHHQ01000003.1"/>
</dbReference>
<comment type="caution">
    <text evidence="2">The sequence shown here is derived from an EMBL/GenBank/DDBJ whole genome shotgun (WGS) entry which is preliminary data.</text>
</comment>
<accession>A0A3M8DW00</accession>
<keyword evidence="3" id="KW-1185">Reference proteome</keyword>
<name>A0A3M8DW00_9BACL</name>
<dbReference type="EMBL" id="RHHQ01000003">
    <property type="protein sequence ID" value="RNB92350.1"/>
    <property type="molecule type" value="Genomic_DNA"/>
</dbReference>
<evidence type="ECO:0000313" key="3">
    <source>
        <dbReference type="Proteomes" id="UP000271031"/>
    </source>
</evidence>